<feature type="compositionally biased region" description="Low complexity" evidence="1">
    <location>
        <begin position="120"/>
        <end position="129"/>
    </location>
</feature>
<dbReference type="AlphaFoldDB" id="A0A5B0NPF9"/>
<evidence type="ECO:0000313" key="4">
    <source>
        <dbReference type="Proteomes" id="UP000324748"/>
    </source>
</evidence>
<feature type="compositionally biased region" description="Polar residues" evidence="1">
    <location>
        <begin position="228"/>
        <end position="237"/>
    </location>
</feature>
<reference evidence="4 5" key="1">
    <citation type="submission" date="2019-05" db="EMBL/GenBank/DDBJ databases">
        <title>Emergence of the Ug99 lineage of the wheat stem rust pathogen through somatic hybridization.</title>
        <authorList>
            <person name="Li F."/>
            <person name="Upadhyaya N.M."/>
            <person name="Sperschneider J."/>
            <person name="Matny O."/>
            <person name="Nguyen-Phuc H."/>
            <person name="Mago R."/>
            <person name="Raley C."/>
            <person name="Miller M.E."/>
            <person name="Silverstein K.A.T."/>
            <person name="Henningsen E."/>
            <person name="Hirsch C.D."/>
            <person name="Visser B."/>
            <person name="Pretorius Z.A."/>
            <person name="Steffenson B.J."/>
            <person name="Schwessinger B."/>
            <person name="Dodds P.N."/>
            <person name="Figueroa M."/>
        </authorList>
    </citation>
    <scope>NUCLEOTIDE SEQUENCE [LARGE SCALE GENOMIC DNA]</scope>
    <source>
        <strain evidence="2">21-0</strain>
        <strain evidence="3 5">Ug99</strain>
    </source>
</reference>
<dbReference type="PANTHER" id="PTHR48193">
    <property type="entry name" value="ZINC METALLOPROTEASE ZMPB-RELATED"/>
    <property type="match status" value="1"/>
</dbReference>
<feature type="region of interest" description="Disordered" evidence="1">
    <location>
        <begin position="349"/>
        <end position="526"/>
    </location>
</feature>
<protein>
    <submittedName>
        <fullName evidence="2">Uncharacterized protein</fullName>
    </submittedName>
</protein>
<dbReference type="PANTHER" id="PTHR48193:SF2">
    <property type="entry name" value="ZINC METALLOPROTEASE ZMPB"/>
    <property type="match status" value="1"/>
</dbReference>
<keyword evidence="4" id="KW-1185">Reference proteome</keyword>
<dbReference type="InterPro" id="IPR053094">
    <property type="entry name" value="Zinc_metalloprotease_ZmpB"/>
</dbReference>
<feature type="compositionally biased region" description="Basic and acidic residues" evidence="1">
    <location>
        <begin position="369"/>
        <end position="387"/>
    </location>
</feature>
<sequence>MPLCPSCQKVKLIRCKILRTEDPDYGREYVACSACSSRWFLDDPNRPPGLVSDKPKQSIWKKLGTWGAPHNVPDSSGVLRAATYVLPPVHEYPSLLVPVSNSNRRSLLIPPAAPDPSPVSPAAGPSELDLPPPPPPREPELDPLPPADTVDIPERTFDDPAEAADQTELPVEDAPQSQEGDEPQQAEEPTPAPEEPVEQLSPAATATEEPKPPISAPGTPHQTEEQKTSPASNLNSEEQARFEMLYRIASSPGPHSQISDHHLEEDHKLPSRPQSTRGSEHQPSLPPITPSEPISPEEQQLRETLLRVVSTPCPPPPKVYTTLLSPNVNREEATCSYSPQDEREVAAYIQHSATRLDQAIQNSPFTPKETPRSQRTERWIESPRFSEPKSPASKHSAVRSSRHSTSQPRSPRQPLAQSSHGTPRSTKPSEHAGARSVSHTPRRSHYDEEEVPLPGGFPTPKPMPLTSDDVSRLRSQPVTPYSTSLKSSAPSGPLPIAPSHYTGSVASGRTPKRVSIASCDNSPLFS</sequence>
<evidence type="ECO:0000313" key="5">
    <source>
        <dbReference type="Proteomes" id="UP000325313"/>
    </source>
</evidence>
<feature type="compositionally biased region" description="Polar residues" evidence="1">
    <location>
        <begin position="351"/>
        <end position="365"/>
    </location>
</feature>
<feature type="compositionally biased region" description="Basic and acidic residues" evidence="1">
    <location>
        <begin position="258"/>
        <end position="269"/>
    </location>
</feature>
<dbReference type="EMBL" id="VDEP01000149">
    <property type="protein sequence ID" value="KAA1127823.1"/>
    <property type="molecule type" value="Genomic_DNA"/>
</dbReference>
<comment type="caution">
    <text evidence="2">The sequence shown here is derived from an EMBL/GenBank/DDBJ whole genome shotgun (WGS) entry which is preliminary data.</text>
</comment>
<accession>A0A5B0NPF9</accession>
<dbReference type="Proteomes" id="UP000324748">
    <property type="component" value="Unassembled WGS sequence"/>
</dbReference>
<name>A0A5B0NPF9_PUCGR</name>
<evidence type="ECO:0000256" key="1">
    <source>
        <dbReference type="SAM" id="MobiDB-lite"/>
    </source>
</evidence>
<evidence type="ECO:0000313" key="2">
    <source>
        <dbReference type="EMBL" id="KAA1090436.1"/>
    </source>
</evidence>
<feature type="compositionally biased region" description="Pro residues" evidence="1">
    <location>
        <begin position="130"/>
        <end position="146"/>
    </location>
</feature>
<evidence type="ECO:0000313" key="3">
    <source>
        <dbReference type="EMBL" id="KAA1127823.1"/>
    </source>
</evidence>
<dbReference type="Proteomes" id="UP000325313">
    <property type="component" value="Unassembled WGS sequence"/>
</dbReference>
<feature type="region of interest" description="Disordered" evidence="1">
    <location>
        <begin position="108"/>
        <end position="300"/>
    </location>
</feature>
<dbReference type="EMBL" id="VSWC01000092">
    <property type="protein sequence ID" value="KAA1090436.1"/>
    <property type="molecule type" value="Genomic_DNA"/>
</dbReference>
<proteinExistence type="predicted"/>
<feature type="compositionally biased region" description="Polar residues" evidence="1">
    <location>
        <begin position="473"/>
        <end position="490"/>
    </location>
</feature>
<feature type="compositionally biased region" description="Polar residues" evidence="1">
    <location>
        <begin position="403"/>
        <end position="426"/>
    </location>
</feature>
<gene>
    <name evidence="2" type="ORF">PGT21_001195</name>
    <name evidence="3" type="ORF">PGTUg99_008415</name>
</gene>
<organism evidence="2 4">
    <name type="scientific">Puccinia graminis f. sp. tritici</name>
    <dbReference type="NCBI Taxonomy" id="56615"/>
    <lineage>
        <taxon>Eukaryota</taxon>
        <taxon>Fungi</taxon>
        <taxon>Dikarya</taxon>
        <taxon>Basidiomycota</taxon>
        <taxon>Pucciniomycotina</taxon>
        <taxon>Pucciniomycetes</taxon>
        <taxon>Pucciniales</taxon>
        <taxon>Pucciniaceae</taxon>
        <taxon>Puccinia</taxon>
    </lineage>
</organism>
<dbReference type="OrthoDB" id="2502203at2759"/>